<evidence type="ECO:0000313" key="3">
    <source>
        <dbReference type="Proteomes" id="UP000070779"/>
    </source>
</evidence>
<feature type="region of interest" description="Disordered" evidence="1">
    <location>
        <begin position="1"/>
        <end position="32"/>
    </location>
</feature>
<feature type="compositionally biased region" description="Basic and acidic residues" evidence="1">
    <location>
        <begin position="8"/>
        <end position="25"/>
    </location>
</feature>
<proteinExistence type="predicted"/>
<reference evidence="2 3" key="1">
    <citation type="submission" date="2016-01" db="EMBL/GenBank/DDBJ databases">
        <title>Highly variable Streptococcus oralis are common among viridans streptococci isolated from primates.</title>
        <authorList>
            <person name="Denapaite D."/>
            <person name="Rieger M."/>
            <person name="Koendgen S."/>
            <person name="Brueckner R."/>
            <person name="Ochigava I."/>
            <person name="Kappeler P."/>
            <person name="Maetz-Rensing K."/>
            <person name="Leendertz F."/>
            <person name="Hakenbeck R."/>
        </authorList>
    </citation>
    <scope>NUCLEOTIDE SEQUENCE [LARGE SCALE GENOMIC DNA]</scope>
    <source>
        <strain evidence="2 3">DD22</strain>
    </source>
</reference>
<comment type="caution">
    <text evidence="2">The sequence shown here is derived from an EMBL/GenBank/DDBJ whole genome shotgun (WGS) entry which is preliminary data.</text>
</comment>
<accession>A0A139RAN9</accession>
<dbReference type="AlphaFoldDB" id="A0A139RAN9"/>
<evidence type="ECO:0000256" key="1">
    <source>
        <dbReference type="SAM" id="MobiDB-lite"/>
    </source>
</evidence>
<dbReference type="EMBL" id="LQZD01000314">
    <property type="protein sequence ID" value="KXU11826.1"/>
    <property type="molecule type" value="Genomic_DNA"/>
</dbReference>
<gene>
    <name evidence="2" type="ORF">SMIDD22_01171</name>
</gene>
<sequence>MNINSSNKTERLTPAKTRINDDKPKLGQPDNNQLHKEIIGIMYIENSKEFLKKADHNSFLSHPKRINVPKCLKD</sequence>
<name>A0A139RAN9_STRMT</name>
<organism evidence="2 3">
    <name type="scientific">Streptococcus mitis</name>
    <dbReference type="NCBI Taxonomy" id="28037"/>
    <lineage>
        <taxon>Bacteria</taxon>
        <taxon>Bacillati</taxon>
        <taxon>Bacillota</taxon>
        <taxon>Bacilli</taxon>
        <taxon>Lactobacillales</taxon>
        <taxon>Streptococcaceae</taxon>
        <taxon>Streptococcus</taxon>
        <taxon>Streptococcus mitis group</taxon>
    </lineage>
</organism>
<evidence type="ECO:0000313" key="2">
    <source>
        <dbReference type="EMBL" id="KXU11826.1"/>
    </source>
</evidence>
<dbReference type="Proteomes" id="UP000070779">
    <property type="component" value="Unassembled WGS sequence"/>
</dbReference>
<protein>
    <submittedName>
        <fullName evidence="2">Uncharacterized protein</fullName>
    </submittedName>
</protein>